<proteinExistence type="predicted"/>
<organism evidence="1">
    <name type="scientific">uncultured Caudovirales phage</name>
    <dbReference type="NCBI Taxonomy" id="2100421"/>
    <lineage>
        <taxon>Viruses</taxon>
        <taxon>Duplodnaviria</taxon>
        <taxon>Heunggongvirae</taxon>
        <taxon>Uroviricota</taxon>
        <taxon>Caudoviricetes</taxon>
        <taxon>Peduoviridae</taxon>
        <taxon>Maltschvirus</taxon>
        <taxon>Maltschvirus maltsch</taxon>
    </lineage>
</organism>
<dbReference type="EMBL" id="LR798264">
    <property type="protein sequence ID" value="CAB5218556.1"/>
    <property type="molecule type" value="Genomic_DNA"/>
</dbReference>
<evidence type="ECO:0000313" key="1">
    <source>
        <dbReference type="EMBL" id="CAB4128284.1"/>
    </source>
</evidence>
<protein>
    <submittedName>
        <fullName evidence="1">Uncharacterized protein</fullName>
    </submittedName>
</protein>
<name>A0A6J5L0S2_9CAUD</name>
<reference evidence="1" key="1">
    <citation type="submission" date="2020-04" db="EMBL/GenBank/DDBJ databases">
        <authorList>
            <person name="Chiriac C."/>
            <person name="Salcher M."/>
            <person name="Ghai R."/>
            <person name="Kavagutti S V."/>
        </authorList>
    </citation>
    <scope>NUCLEOTIDE SEQUENCE</scope>
</reference>
<gene>
    <name evidence="1" type="ORF">UFOVP107_20</name>
    <name evidence="2" type="ORF">UFOVP214_31</name>
</gene>
<dbReference type="EMBL" id="LR796224">
    <property type="protein sequence ID" value="CAB4128284.1"/>
    <property type="molecule type" value="Genomic_DNA"/>
</dbReference>
<evidence type="ECO:0000313" key="2">
    <source>
        <dbReference type="EMBL" id="CAB5218556.1"/>
    </source>
</evidence>
<accession>A0A6J5L0S2</accession>
<sequence>MKKRTALYYKIRLSIWVRRITKYWKRVPIAKIMHDYAMNSKGKV</sequence>